<evidence type="ECO:0000259" key="1">
    <source>
        <dbReference type="Pfam" id="PF00656"/>
    </source>
</evidence>
<dbReference type="RefSeq" id="WP_061165078.1">
    <property type="nucleotide sequence ID" value="NZ_FCOI02000057.1"/>
</dbReference>
<evidence type="ECO:0000313" key="2">
    <source>
        <dbReference type="EMBL" id="SAK98722.1"/>
    </source>
</evidence>
<name>A0A158DVS5_9BURK</name>
<organism evidence="2 3">
    <name type="scientific">Caballeronia temeraria</name>
    <dbReference type="NCBI Taxonomy" id="1777137"/>
    <lineage>
        <taxon>Bacteria</taxon>
        <taxon>Pseudomonadati</taxon>
        <taxon>Pseudomonadota</taxon>
        <taxon>Betaproteobacteria</taxon>
        <taxon>Burkholderiales</taxon>
        <taxon>Burkholderiaceae</taxon>
        <taxon>Caballeronia</taxon>
    </lineage>
</organism>
<accession>A0A158DVS5</accession>
<proteinExistence type="predicted"/>
<dbReference type="InterPro" id="IPR011600">
    <property type="entry name" value="Pept_C14_caspase"/>
</dbReference>
<dbReference type="OrthoDB" id="7052039at2"/>
<dbReference type="Gene3D" id="3.40.50.1460">
    <property type="match status" value="1"/>
</dbReference>
<feature type="domain" description="Peptidase C14 caspase" evidence="1">
    <location>
        <begin position="90"/>
        <end position="240"/>
    </location>
</feature>
<keyword evidence="3" id="KW-1185">Reference proteome</keyword>
<dbReference type="Proteomes" id="UP000054624">
    <property type="component" value="Unassembled WGS sequence"/>
</dbReference>
<reference evidence="3" key="1">
    <citation type="submission" date="2016-01" db="EMBL/GenBank/DDBJ databases">
        <authorList>
            <person name="Peeters Charlotte."/>
        </authorList>
    </citation>
    <scope>NUCLEOTIDE SEQUENCE [LARGE SCALE GENOMIC DNA]</scope>
</reference>
<dbReference type="Pfam" id="PF00656">
    <property type="entry name" value="Peptidase_C14"/>
    <property type="match status" value="1"/>
</dbReference>
<dbReference type="GO" id="GO:0004197">
    <property type="term" value="F:cysteine-type endopeptidase activity"/>
    <property type="evidence" value="ECO:0007669"/>
    <property type="project" value="InterPro"/>
</dbReference>
<dbReference type="AlphaFoldDB" id="A0A158DVS5"/>
<protein>
    <recommendedName>
        <fullName evidence="1">Peptidase C14 caspase domain-containing protein</fullName>
    </recommendedName>
</protein>
<evidence type="ECO:0000313" key="3">
    <source>
        <dbReference type="Proteomes" id="UP000054624"/>
    </source>
</evidence>
<sequence length="372" mass="40745">MALILDRRQNGDPGVHVILIGVGTFANARAADLLREDAPKGGFADLETPLHSVEAFAEWLRTELDVADTPLHTLRVLASSASRTSRLGVTSPTFKNIADEVGEWSEDVDSHEDNLAIFYFCGHGLLIGETQLLLAEDFGSNPRAPFEDSIEPELLANAMRQMQGRRQLFLIDACSTEVPFSRRYENVRSRTIVQEAQNQNLAKSEQCLIRASKLGTRAFGSASGPSLFMDAFLRAMKGAGAVSAQRRQWVIHTDMLKLALSWLMQLRPEGQGQEVSFGGGTLSSNVSFHTLSGDPLVPVRVLCEPRELEAVSALHVDSAQHSAAGNWPESFDIERRAHDFEAIETTAEGAKVHGQVLQEVIGPPFVNVYIPC</sequence>
<dbReference type="EMBL" id="FCOI02000057">
    <property type="protein sequence ID" value="SAK98722.1"/>
    <property type="molecule type" value="Genomic_DNA"/>
</dbReference>
<gene>
    <name evidence="2" type="ORF">AWB76_07574</name>
</gene>
<dbReference type="GO" id="GO:0006508">
    <property type="term" value="P:proteolysis"/>
    <property type="evidence" value="ECO:0007669"/>
    <property type="project" value="InterPro"/>
</dbReference>
<dbReference type="InterPro" id="IPR029030">
    <property type="entry name" value="Caspase-like_dom_sf"/>
</dbReference>
<dbReference type="SUPFAM" id="SSF52129">
    <property type="entry name" value="Caspase-like"/>
    <property type="match status" value="1"/>
</dbReference>